<evidence type="ECO:0000313" key="2">
    <source>
        <dbReference type="EMBL" id="MER6428191.1"/>
    </source>
</evidence>
<dbReference type="InterPro" id="IPR050712">
    <property type="entry name" value="NAD(P)H-dep_reductase"/>
</dbReference>
<comment type="caution">
    <text evidence="2">The sequence shown here is derived from an EMBL/GenBank/DDBJ whole genome shotgun (WGS) entry which is preliminary data.</text>
</comment>
<keyword evidence="3" id="KW-1185">Reference proteome</keyword>
<evidence type="ECO:0000259" key="1">
    <source>
        <dbReference type="Pfam" id="PF03358"/>
    </source>
</evidence>
<protein>
    <submittedName>
        <fullName evidence="2">NAD(P)H-dependent oxidoreductase</fullName>
    </submittedName>
</protein>
<accession>A0ABV1U374</accession>
<dbReference type="RefSeq" id="WP_352063368.1">
    <property type="nucleotide sequence ID" value="NZ_JBEPAZ010000006.1"/>
</dbReference>
<dbReference type="Pfam" id="PF03358">
    <property type="entry name" value="FMN_red"/>
    <property type="match status" value="1"/>
</dbReference>
<evidence type="ECO:0000313" key="3">
    <source>
        <dbReference type="Proteomes" id="UP001470023"/>
    </source>
</evidence>
<dbReference type="PANTHER" id="PTHR30543">
    <property type="entry name" value="CHROMATE REDUCTASE"/>
    <property type="match status" value="1"/>
</dbReference>
<organism evidence="2 3">
    <name type="scientific">Streptomyces sp. 900105245</name>
    <dbReference type="NCBI Taxonomy" id="3154379"/>
    <lineage>
        <taxon>Bacteria</taxon>
        <taxon>Bacillati</taxon>
        <taxon>Actinomycetota</taxon>
        <taxon>Actinomycetes</taxon>
        <taxon>Kitasatosporales</taxon>
        <taxon>Streptomycetaceae</taxon>
        <taxon>Streptomyces</taxon>
    </lineage>
</organism>
<proteinExistence type="predicted"/>
<dbReference type="InterPro" id="IPR029039">
    <property type="entry name" value="Flavoprotein-like_sf"/>
</dbReference>
<name>A0ABV1U374_9ACTN</name>
<sequence>MRPIRIAALGGSLRAGSVSAAALRTCAARARRAGAEVTLLCGPELALPPYDPEAGVRSAAELRLLAALRAADGVLLASPTYHGGMSGLLKNALDHTEALAKDTPGYLDGRAVGCLTVAWNEVAGASALASLRASAQALRGWAVPMGVVVSAATEFTAADTCADPRAARRLDILADQVLDFARMRRSCEAAAVPVGSGVGAAL</sequence>
<dbReference type="Gene3D" id="3.40.50.360">
    <property type="match status" value="1"/>
</dbReference>
<feature type="domain" description="NADPH-dependent FMN reductase-like" evidence="1">
    <location>
        <begin position="5"/>
        <end position="150"/>
    </location>
</feature>
<dbReference type="Proteomes" id="UP001470023">
    <property type="component" value="Unassembled WGS sequence"/>
</dbReference>
<dbReference type="EMBL" id="JBEPAZ010000006">
    <property type="protein sequence ID" value="MER6428191.1"/>
    <property type="molecule type" value="Genomic_DNA"/>
</dbReference>
<dbReference type="SUPFAM" id="SSF52218">
    <property type="entry name" value="Flavoproteins"/>
    <property type="match status" value="1"/>
</dbReference>
<dbReference type="InterPro" id="IPR005025">
    <property type="entry name" value="FMN_Rdtase-like_dom"/>
</dbReference>
<dbReference type="PANTHER" id="PTHR30543:SF21">
    <property type="entry name" value="NAD(P)H-DEPENDENT FMN REDUCTASE LOT6"/>
    <property type="match status" value="1"/>
</dbReference>
<gene>
    <name evidence="2" type="ORF">ABT272_10635</name>
</gene>
<reference evidence="2 3" key="1">
    <citation type="submission" date="2024-06" db="EMBL/GenBank/DDBJ databases">
        <title>The Natural Products Discovery Center: Release of the First 8490 Sequenced Strains for Exploring Actinobacteria Biosynthetic Diversity.</title>
        <authorList>
            <person name="Kalkreuter E."/>
            <person name="Kautsar S.A."/>
            <person name="Yang D."/>
            <person name="Bader C.D."/>
            <person name="Teijaro C.N."/>
            <person name="Fluegel L."/>
            <person name="Davis C.M."/>
            <person name="Simpson J.R."/>
            <person name="Lauterbach L."/>
            <person name="Steele A.D."/>
            <person name="Gui C."/>
            <person name="Meng S."/>
            <person name="Li G."/>
            <person name="Viehrig K."/>
            <person name="Ye F."/>
            <person name="Su P."/>
            <person name="Kiefer A.F."/>
            <person name="Nichols A."/>
            <person name="Cepeda A.J."/>
            <person name="Yan W."/>
            <person name="Fan B."/>
            <person name="Jiang Y."/>
            <person name="Adhikari A."/>
            <person name="Zheng C.-J."/>
            <person name="Schuster L."/>
            <person name="Cowan T.M."/>
            <person name="Smanski M.J."/>
            <person name="Chevrette M.G."/>
            <person name="De Carvalho L.P.S."/>
            <person name="Shen B."/>
        </authorList>
    </citation>
    <scope>NUCLEOTIDE SEQUENCE [LARGE SCALE GENOMIC DNA]</scope>
    <source>
        <strain evidence="2 3">NPDC001166</strain>
    </source>
</reference>